<feature type="domain" description="Transcription elongation factor GreA/GreB C-terminal" evidence="1">
    <location>
        <begin position="92"/>
        <end position="160"/>
    </location>
</feature>
<proteinExistence type="predicted"/>
<dbReference type="EMBL" id="HG794399">
    <property type="protein sequence ID" value="CDK41211.1"/>
    <property type="molecule type" value="Genomic_DNA"/>
</dbReference>
<sequence>MNKQKTYFTREGLARANNEIASLQKEIKVCNVKIGKTVELDNDLRENPEFMALRTKAEYELPSKIQELAQLLEHKEVIEDMPHIRNNLCSYVTVGHQVTLIDEDDNTRMLTILGYGDSNPKENIVSYLTPIAQILLEHEVGEEVSLPSSHGNVLYEIDEIIVSPLLNK</sequence>
<dbReference type="SUPFAM" id="SSF54534">
    <property type="entry name" value="FKBP-like"/>
    <property type="match status" value="1"/>
</dbReference>
<dbReference type="GO" id="GO:0006354">
    <property type="term" value="P:DNA-templated transcription elongation"/>
    <property type="evidence" value="ECO:0007669"/>
    <property type="project" value="TreeGrafter"/>
</dbReference>
<organism evidence="2">
    <name type="scientific">Vibrio scophthalmi</name>
    <dbReference type="NCBI Taxonomy" id="45658"/>
    <lineage>
        <taxon>Bacteria</taxon>
        <taxon>Pseudomonadati</taxon>
        <taxon>Pseudomonadota</taxon>
        <taxon>Gammaproteobacteria</taxon>
        <taxon>Vibrionales</taxon>
        <taxon>Vibrionaceae</taxon>
        <taxon>Vibrio</taxon>
    </lineage>
</organism>
<dbReference type="GO" id="GO:0032784">
    <property type="term" value="P:regulation of DNA-templated transcription elongation"/>
    <property type="evidence" value="ECO:0007669"/>
    <property type="project" value="InterPro"/>
</dbReference>
<evidence type="ECO:0000313" key="2">
    <source>
        <dbReference type="EMBL" id="CDK41211.1"/>
    </source>
</evidence>
<dbReference type="GO" id="GO:0003746">
    <property type="term" value="F:translation elongation factor activity"/>
    <property type="evidence" value="ECO:0007669"/>
    <property type="project" value="UniProtKB-KW"/>
</dbReference>
<dbReference type="PANTHER" id="PTHR30437:SF4">
    <property type="entry name" value="TRANSCRIPTION ELONGATION FACTOR GREA"/>
    <property type="match status" value="1"/>
</dbReference>
<keyword evidence="2" id="KW-0251">Elongation factor</keyword>
<name>A0A024HV21_9VIBR</name>
<dbReference type="InterPro" id="IPR036805">
    <property type="entry name" value="Tscrpt_elong_fac_GreA/B_N_sf"/>
</dbReference>
<dbReference type="PANTHER" id="PTHR30437">
    <property type="entry name" value="TRANSCRIPTION ELONGATION FACTOR GREA"/>
    <property type="match status" value="1"/>
</dbReference>
<dbReference type="Gene3D" id="3.10.50.30">
    <property type="entry name" value="Transcription elongation factor, GreA/GreB, C-terminal domain"/>
    <property type="match status" value="1"/>
</dbReference>
<dbReference type="InterPro" id="IPR001437">
    <property type="entry name" value="Tscrpt_elong_fac_GreA/B_C"/>
</dbReference>
<dbReference type="InterPro" id="IPR023459">
    <property type="entry name" value="Tscrpt_elong_fac_GreA/B_fam"/>
</dbReference>
<dbReference type="SUPFAM" id="SSF46557">
    <property type="entry name" value="GreA transcript cleavage protein, N-terminal domain"/>
    <property type="match status" value="1"/>
</dbReference>
<dbReference type="AlphaFoldDB" id="A0A024HV21"/>
<dbReference type="GO" id="GO:0070063">
    <property type="term" value="F:RNA polymerase binding"/>
    <property type="evidence" value="ECO:0007669"/>
    <property type="project" value="InterPro"/>
</dbReference>
<gene>
    <name evidence="2" type="primary">vscspa3-16</name>
</gene>
<dbReference type="GO" id="GO:0003677">
    <property type="term" value="F:DNA binding"/>
    <property type="evidence" value="ECO:0007669"/>
    <property type="project" value="InterPro"/>
</dbReference>
<dbReference type="PIRSF" id="PIRSF006092">
    <property type="entry name" value="GreA_GreB"/>
    <property type="match status" value="1"/>
</dbReference>
<accession>A0A024HV21</accession>
<dbReference type="InterPro" id="IPR036953">
    <property type="entry name" value="GreA/GreB_C_sf"/>
</dbReference>
<dbReference type="Pfam" id="PF01272">
    <property type="entry name" value="GreA_GreB"/>
    <property type="match status" value="1"/>
</dbReference>
<reference evidence="2" key="1">
    <citation type="submission" date="2013-11" db="EMBL/GenBank/DDBJ databases">
        <title>Unveiling the pan-genome of the SXT/R391 family of ICEs: Molecular characterization of new variable regions of SXT/R391-like ICEs detected in genomes of Pseudoalteromonas sp. and Vibrio scophthalmi.</title>
        <authorList>
            <person name="Rodriguez-Blanco A."/>
            <person name="Lemos M."/>
            <person name="Osorio C.R."/>
        </authorList>
    </citation>
    <scope>NUCLEOTIDE SEQUENCE</scope>
    <source>
        <strain evidence="2">YF7</strain>
    </source>
</reference>
<keyword evidence="2" id="KW-0648">Protein biosynthesis</keyword>
<protein>
    <submittedName>
        <fullName evidence="2">Putative transcription elongation factor GreA</fullName>
    </submittedName>
</protein>
<evidence type="ECO:0000259" key="1">
    <source>
        <dbReference type="Pfam" id="PF01272"/>
    </source>
</evidence>
<dbReference type="Gene3D" id="1.10.287.180">
    <property type="entry name" value="Transcription elongation factor, GreA/GreB, N-terminal domain"/>
    <property type="match status" value="1"/>
</dbReference>